<dbReference type="SUPFAM" id="SSF56219">
    <property type="entry name" value="DNase I-like"/>
    <property type="match status" value="1"/>
</dbReference>
<dbReference type="Pfam" id="PF03372">
    <property type="entry name" value="Exo_endo_phos"/>
    <property type="match status" value="1"/>
</dbReference>
<feature type="domain" description="Reverse transcriptase" evidence="1">
    <location>
        <begin position="527"/>
        <end position="800"/>
    </location>
</feature>
<sequence>MNLNYNYNSNFNECFSLVSFNCKSVKRSMDDVRDLCKNFDLVALQEHWLFPHDLPLLGTISNEFDYTGKSAVDTSAGLLVGRPHGGVAILWRKGIFDSVTVLECSSVRLAAIRATIGERSIVVVTVYMPTDSSDNLPLYTELLAKINAIIESDNIETVFVLGDFNAHPHEPFHRELSDFCGDQSWVCADIEKLGIDSGSYTFVSEAHGCRRWLDHFVVSISAWQTITDVGIVENVFVSDHLPIFAKCDFRMVRPKIKSDGGFHSSVIWRERDESQITKYRQLCNSRLRDIDFPTEFTECSRGLCNLAEHRHVLDKLYSDISSILCVAAVESSGERVSGSRKGRHLCGWNKHVHTAHAEARLSFETWVLCKRPTSGVVFDEMSQARKVFKSRLKWCQNNQDQLKMDILAKHRTNKNFGKFWKATGKQEAKPGLAACVDGKNEPTAIANMFRTHFKVQSLLGLSPSQVPAESVRVGKEKTFTHFTAGQVTDVLRKMTGGKSPGHDGLSVEHLKYAGVHLPRVLALLFTMCISHSYLPEDLTKTIVVPIVKNRTGDISDRGNYRPISLATIVAKVLDGLLDSCLQKHLNLHDAQFGFRSGLSTESAILSLKHAVQYYTKRSTPVYACFLDLSKAFDLVSYDVLWGKLGDRGVPVEIISMFQYWYSSQSNYVRWAGSLSEPYVLDCGVRQGGLTSPKLFNVYVNDLIVGLSGTRVGCSIGGVSVNNLSYADDMVLLSPTVGGLRELLAICERYAAEHGLAYNVRKCEYIVFGAPGKCQDSSPYITLNGKSIKRVNKFKYLGHVIAEDLKDDADIERERRALAIRGNMLVRRFYRCSEEVKLTLFKAYCQSFYTGSLWVDHTKRSLDILRIQYNNIFRMLLGLPRFCSASGMFAEYQTDGFHAIIRKKTVSLINRVRDSHNSILKTVADDLTSSLWKCLVRRVI</sequence>
<gene>
    <name evidence="2" type="ORF">JYU34_022671</name>
</gene>
<evidence type="ECO:0000313" key="2">
    <source>
        <dbReference type="EMBL" id="KAG7294937.1"/>
    </source>
</evidence>
<dbReference type="InterPro" id="IPR036691">
    <property type="entry name" value="Endo/exonu/phosph_ase_sf"/>
</dbReference>
<dbReference type="InterPro" id="IPR005135">
    <property type="entry name" value="Endo/exonuclease/phosphatase"/>
</dbReference>
<dbReference type="SUPFAM" id="SSF56672">
    <property type="entry name" value="DNA/RNA polymerases"/>
    <property type="match status" value="1"/>
</dbReference>
<keyword evidence="3" id="KW-1185">Reference proteome</keyword>
<reference evidence="2 3" key="1">
    <citation type="submission" date="2021-06" db="EMBL/GenBank/DDBJ databases">
        <title>A haploid diamondback moth (Plutella xylostella L.) genome assembly resolves 31 chromosomes and identifies a diamide resistance mutation.</title>
        <authorList>
            <person name="Ward C.M."/>
            <person name="Perry K.D."/>
            <person name="Baker G."/>
            <person name="Powis K."/>
            <person name="Heckel D.G."/>
            <person name="Baxter S.W."/>
        </authorList>
    </citation>
    <scope>NUCLEOTIDE SEQUENCE [LARGE SCALE GENOMIC DNA]</scope>
    <source>
        <strain evidence="2 3">LV</strain>
        <tissue evidence="2">Single pupa</tissue>
    </source>
</reference>
<comment type="caution">
    <text evidence="2">The sequence shown here is derived from an EMBL/GenBank/DDBJ whole genome shotgun (WGS) entry which is preliminary data.</text>
</comment>
<protein>
    <recommendedName>
        <fullName evidence="1">Reverse transcriptase domain-containing protein</fullName>
    </recommendedName>
</protein>
<evidence type="ECO:0000259" key="1">
    <source>
        <dbReference type="PROSITE" id="PS50878"/>
    </source>
</evidence>
<accession>A0ABQ7PPL3</accession>
<dbReference type="Proteomes" id="UP000823941">
    <property type="component" value="Unassembled WGS sequence"/>
</dbReference>
<dbReference type="PANTHER" id="PTHR19446">
    <property type="entry name" value="REVERSE TRANSCRIPTASES"/>
    <property type="match status" value="1"/>
</dbReference>
<dbReference type="CDD" id="cd01650">
    <property type="entry name" value="RT_nLTR_like"/>
    <property type="match status" value="1"/>
</dbReference>
<organism evidence="2 3">
    <name type="scientific">Plutella xylostella</name>
    <name type="common">Diamondback moth</name>
    <name type="synonym">Plutella maculipennis</name>
    <dbReference type="NCBI Taxonomy" id="51655"/>
    <lineage>
        <taxon>Eukaryota</taxon>
        <taxon>Metazoa</taxon>
        <taxon>Ecdysozoa</taxon>
        <taxon>Arthropoda</taxon>
        <taxon>Hexapoda</taxon>
        <taxon>Insecta</taxon>
        <taxon>Pterygota</taxon>
        <taxon>Neoptera</taxon>
        <taxon>Endopterygota</taxon>
        <taxon>Lepidoptera</taxon>
        <taxon>Glossata</taxon>
        <taxon>Ditrysia</taxon>
        <taxon>Yponomeutoidea</taxon>
        <taxon>Plutellidae</taxon>
        <taxon>Plutella</taxon>
    </lineage>
</organism>
<proteinExistence type="predicted"/>
<dbReference type="EMBL" id="JAHIBW010000075">
    <property type="protein sequence ID" value="KAG7294937.1"/>
    <property type="molecule type" value="Genomic_DNA"/>
</dbReference>
<dbReference type="InterPro" id="IPR043502">
    <property type="entry name" value="DNA/RNA_pol_sf"/>
</dbReference>
<dbReference type="InterPro" id="IPR000477">
    <property type="entry name" value="RT_dom"/>
</dbReference>
<name>A0ABQ7PPL3_PLUXY</name>
<dbReference type="Gene3D" id="3.60.10.10">
    <property type="entry name" value="Endonuclease/exonuclease/phosphatase"/>
    <property type="match status" value="1"/>
</dbReference>
<dbReference type="PROSITE" id="PS50878">
    <property type="entry name" value="RT_POL"/>
    <property type="match status" value="1"/>
</dbReference>
<evidence type="ECO:0000313" key="3">
    <source>
        <dbReference type="Proteomes" id="UP000823941"/>
    </source>
</evidence>
<dbReference type="Pfam" id="PF00078">
    <property type="entry name" value="RVT_1"/>
    <property type="match status" value="1"/>
</dbReference>